<evidence type="ECO:0000313" key="2">
    <source>
        <dbReference type="Proteomes" id="UP000012062"/>
    </source>
</evidence>
<dbReference type="STRING" id="1297569.MESS2_350081"/>
<accession>M5EPM8</accession>
<evidence type="ECO:0000313" key="1">
    <source>
        <dbReference type="EMBL" id="CCV06709.1"/>
    </source>
</evidence>
<dbReference type="EMBL" id="CAUM01000101">
    <property type="protein sequence ID" value="CCV06709.1"/>
    <property type="molecule type" value="Genomic_DNA"/>
</dbReference>
<gene>
    <name evidence="1" type="ORF">MESS2_350081</name>
</gene>
<proteinExistence type="predicted"/>
<dbReference type="RefSeq" id="WP_008875629.1">
    <property type="nucleotide sequence ID" value="NZ_CAUM01000101.1"/>
</dbReference>
<dbReference type="Proteomes" id="UP000012062">
    <property type="component" value="Unassembled WGS sequence"/>
</dbReference>
<reference evidence="1 2" key="1">
    <citation type="submission" date="2013-02" db="EMBL/GenBank/DDBJ databases">
        <authorList>
            <person name="Genoscope - CEA"/>
        </authorList>
    </citation>
    <scope>NUCLEOTIDE SEQUENCE [LARGE SCALE GENOMIC DNA]</scope>
    <source>
        <strain evidence="1 2">STM 2683</strain>
    </source>
</reference>
<protein>
    <submittedName>
        <fullName evidence="1">Uncharacterized protein</fullName>
    </submittedName>
</protein>
<organism evidence="1 2">
    <name type="scientific">Mesorhizobium metallidurans STM 2683</name>
    <dbReference type="NCBI Taxonomy" id="1297569"/>
    <lineage>
        <taxon>Bacteria</taxon>
        <taxon>Pseudomonadati</taxon>
        <taxon>Pseudomonadota</taxon>
        <taxon>Alphaproteobacteria</taxon>
        <taxon>Hyphomicrobiales</taxon>
        <taxon>Phyllobacteriaceae</taxon>
        <taxon>Mesorhizobium</taxon>
    </lineage>
</organism>
<keyword evidence="2" id="KW-1185">Reference proteome</keyword>
<comment type="caution">
    <text evidence="1">The sequence shown here is derived from an EMBL/GenBank/DDBJ whole genome shotgun (WGS) entry which is preliminary data.</text>
</comment>
<name>M5EPM8_9HYPH</name>
<dbReference type="AlphaFoldDB" id="M5EPM8"/>
<sequence length="258" mass="27089">MKSSLARTDRATILSVGHEDGRNAVAALPSDLTAPESPVASQAARLTSAMGSFNDNIAGNAARFQPDARGTANREAAAKILAAPFQDLIGGGIAEGRAAAAAAANATAVDPGNAPLRAQTRDRFIAKDTAGQAAFAQRASLEELAALMEAGRSYFDATPDPVWQIVEDQYAIKRHIARSGLQADFQRRPDANNPMAFGADEAAAMDAARNSLDALRNRVTTVDAVRNTVQSIIDVVAVATDLSRDQAYWLLTTGKVAE</sequence>